<keyword evidence="3" id="KW-0808">Transferase</keyword>
<evidence type="ECO:0000259" key="2">
    <source>
        <dbReference type="Pfam" id="PF00814"/>
    </source>
</evidence>
<dbReference type="EMBL" id="CP146069">
    <property type="protein sequence ID" value="WWR46389.1"/>
    <property type="molecule type" value="Genomic_DNA"/>
</dbReference>
<dbReference type="PANTHER" id="PTHR11735">
    <property type="entry name" value="TRNA N6-ADENOSINE THREONYLCARBAMOYLTRANSFERASE"/>
    <property type="match status" value="1"/>
</dbReference>
<dbReference type="InterPro" id="IPR022496">
    <property type="entry name" value="T6A_TsaB"/>
</dbReference>
<feature type="region of interest" description="Disordered" evidence="1">
    <location>
        <begin position="195"/>
        <end position="221"/>
    </location>
</feature>
<protein>
    <submittedName>
        <fullName evidence="3">tRNA (Adenosine(37)-N6)-threonylcarbamoyltransferase complex dimerization subunit type 1 TsaB</fullName>
        <ecNumber evidence="3">2.3.1.234</ecNumber>
    </submittedName>
</protein>
<accession>A0ABZ2HEL6</accession>
<dbReference type="RefSeq" id="WP_338549250.1">
    <property type="nucleotide sequence ID" value="NZ_CP146069.1"/>
</dbReference>
<dbReference type="SUPFAM" id="SSF53067">
    <property type="entry name" value="Actin-like ATPase domain"/>
    <property type="match status" value="1"/>
</dbReference>
<dbReference type="GO" id="GO:0061711">
    <property type="term" value="F:tRNA N(6)-L-threonylcarbamoyladenine synthase activity"/>
    <property type="evidence" value="ECO:0007669"/>
    <property type="project" value="UniProtKB-EC"/>
</dbReference>
<evidence type="ECO:0000313" key="4">
    <source>
        <dbReference type="Proteomes" id="UP001364156"/>
    </source>
</evidence>
<sequence length="221" mass="23061">MNEPPLILGFDTSGPWCGAVLLHGEMVLSDFYEDMPKGQAEALLPVLEGCLERGGATWRDLSAIGVGVGPGNFTGIRISVSAARGLSLSLGVPAVGVDLLDALALEADDPVISSLTAPREHVYVAGFGTHAKITKQMIALVDVPADWAEPGLRCIGTGAAVLAEHLRVEVAPAKYAPGSAVARIAAQRWQTETARPAPLYLKPPDAAPSRDTAPVMLDHDA</sequence>
<dbReference type="Gene3D" id="3.30.420.40">
    <property type="match status" value="2"/>
</dbReference>
<dbReference type="InterPro" id="IPR043129">
    <property type="entry name" value="ATPase_NBD"/>
</dbReference>
<dbReference type="Pfam" id="PF00814">
    <property type="entry name" value="TsaD"/>
    <property type="match status" value="1"/>
</dbReference>
<dbReference type="EC" id="2.3.1.234" evidence="3"/>
<feature type="domain" description="Gcp-like" evidence="2">
    <location>
        <begin position="40"/>
        <end position="136"/>
    </location>
</feature>
<dbReference type="InterPro" id="IPR000905">
    <property type="entry name" value="Gcp-like_dom"/>
</dbReference>
<keyword evidence="4" id="KW-1185">Reference proteome</keyword>
<dbReference type="NCBIfam" id="TIGR03725">
    <property type="entry name" value="T6A_YeaZ"/>
    <property type="match status" value="1"/>
</dbReference>
<dbReference type="PANTHER" id="PTHR11735:SF11">
    <property type="entry name" value="TRNA THREONYLCARBAMOYLADENOSINE BIOSYNTHESIS PROTEIN TSAB"/>
    <property type="match status" value="1"/>
</dbReference>
<reference evidence="3 4" key="1">
    <citation type="submission" date="2023-10" db="EMBL/GenBank/DDBJ databases">
        <title>Roseovarius strain S88 nov., isolated from a marine algae.</title>
        <authorList>
            <person name="Lee M.W."/>
            <person name="Lee J.K."/>
            <person name="Kim J.M."/>
            <person name="Choi D.G."/>
            <person name="Baek J.H."/>
            <person name="Bayburt H."/>
            <person name="Jung J.J."/>
            <person name="Han D.M."/>
            <person name="Jeon C.O."/>
        </authorList>
    </citation>
    <scope>NUCLEOTIDE SEQUENCE [LARGE SCALE GENOMIC DNA]</scope>
    <source>
        <strain evidence="3 4">S88</strain>
    </source>
</reference>
<evidence type="ECO:0000256" key="1">
    <source>
        <dbReference type="SAM" id="MobiDB-lite"/>
    </source>
</evidence>
<organism evidence="3 4">
    <name type="scientific">Roseovarius phycicola</name>
    <dbReference type="NCBI Taxonomy" id="3080976"/>
    <lineage>
        <taxon>Bacteria</taxon>
        <taxon>Pseudomonadati</taxon>
        <taxon>Pseudomonadota</taxon>
        <taxon>Alphaproteobacteria</taxon>
        <taxon>Rhodobacterales</taxon>
        <taxon>Roseobacteraceae</taxon>
        <taxon>Roseovarius</taxon>
    </lineage>
</organism>
<dbReference type="Proteomes" id="UP001364156">
    <property type="component" value="Chromosome"/>
</dbReference>
<keyword evidence="3" id="KW-0012">Acyltransferase</keyword>
<evidence type="ECO:0000313" key="3">
    <source>
        <dbReference type="EMBL" id="WWR46389.1"/>
    </source>
</evidence>
<name>A0ABZ2HEL6_9RHOB</name>
<gene>
    <name evidence="3" type="primary">tsaB</name>
    <name evidence="3" type="ORF">RZ517_16710</name>
</gene>
<proteinExistence type="predicted"/>